<keyword evidence="3" id="KW-1185">Reference proteome</keyword>
<accession>A0A0G4IX45</accession>
<evidence type="ECO:0000313" key="2">
    <source>
        <dbReference type="EMBL" id="SPQ99537.1"/>
    </source>
</evidence>
<geneLocation type="mitochondrion" evidence="2"/>
<organism evidence="1 3">
    <name type="scientific">Plasmodiophora brassicae</name>
    <name type="common">Clubroot disease agent</name>
    <dbReference type="NCBI Taxonomy" id="37360"/>
    <lineage>
        <taxon>Eukaryota</taxon>
        <taxon>Sar</taxon>
        <taxon>Rhizaria</taxon>
        <taxon>Endomyxa</taxon>
        <taxon>Phytomyxea</taxon>
        <taxon>Plasmodiophorida</taxon>
        <taxon>Plasmodiophoridae</taxon>
        <taxon>Plasmodiophora</taxon>
    </lineage>
</organism>
<dbReference type="OrthoDB" id="71599at2759"/>
<keyword evidence="2" id="KW-0496">Mitochondrion</keyword>
<reference evidence="1 3" key="1">
    <citation type="submission" date="2015-02" db="EMBL/GenBank/DDBJ databases">
        <authorList>
            <person name="Chooi Y.-H."/>
        </authorList>
    </citation>
    <scope>NUCLEOTIDE SEQUENCE [LARGE SCALE GENOMIC DNA]</scope>
    <source>
        <strain evidence="1">E3</strain>
    </source>
</reference>
<evidence type="ECO:0000313" key="1">
    <source>
        <dbReference type="EMBL" id="CEO99905.1"/>
    </source>
</evidence>
<dbReference type="EMBL" id="OVEO01000012">
    <property type="protein sequence ID" value="SPQ99537.1"/>
    <property type="molecule type" value="Genomic_DNA"/>
</dbReference>
<dbReference type="AlphaFoldDB" id="A0A0G4IX45"/>
<dbReference type="Proteomes" id="UP000039324">
    <property type="component" value="Unassembled WGS sequence"/>
</dbReference>
<dbReference type="OMA" id="CENGSEN"/>
<sequence>MPRTKYDELLDRPKGGLEYNPEQTFALHVFWVVRSRRAAMEMVARGFRPCAAATERDTPTTLAYLFRVAHDQRLAERVRANVKTIGDHPHYSPAIRQMQMGIPRAAVELKLRQGGIDIGPLASSPDQAIDADALDFDPVVLECTEVYLDRRSFYEHAASRDWMKHSAEILQPARSLQATTHCVGAPGDVWDKALEGYLKAVRFDINPGPVVSAMRPGVFVGDDVAVGAPTVPWAFLEVDAGAEPQQWRVVRQEFDSLQTDLQARLMVVVPTSSPDDSESLSCPGARVMVSFALRDGVQTRAFSTIRNGCRTWLARLIVFGTGSVDAGRALLDRSDAAAAELVTVLDGDAARSEHILAGYPVHPLHHSLVSDPKFDYRL</sequence>
<dbReference type="Proteomes" id="UP000290189">
    <property type="component" value="Unassembled WGS sequence"/>
</dbReference>
<evidence type="ECO:0000313" key="3">
    <source>
        <dbReference type="Proteomes" id="UP000039324"/>
    </source>
</evidence>
<reference evidence="2 4" key="2">
    <citation type="submission" date="2018-03" db="EMBL/GenBank/DDBJ databases">
        <authorList>
            <person name="Fogelqvist J."/>
        </authorList>
    </citation>
    <scope>NUCLEOTIDE SEQUENCE [LARGE SCALE GENOMIC DNA]</scope>
</reference>
<protein>
    <submittedName>
        <fullName evidence="1">Uncharacterized protein</fullName>
    </submittedName>
</protein>
<name>A0A0G4IX45_PLABS</name>
<dbReference type="EMBL" id="CDSF01000095">
    <property type="protein sequence ID" value="CEO99905.1"/>
    <property type="molecule type" value="Genomic_DNA"/>
</dbReference>
<evidence type="ECO:0000313" key="4">
    <source>
        <dbReference type="Proteomes" id="UP000290189"/>
    </source>
</evidence>
<gene>
    <name evidence="1" type="ORF">PBRA_007640</name>
    <name evidence="2" type="ORF">PLBR_LOCUS6752</name>
</gene>
<proteinExistence type="predicted"/>